<feature type="region of interest" description="Disordered" evidence="1">
    <location>
        <begin position="1"/>
        <end position="52"/>
    </location>
</feature>
<evidence type="ECO:0000256" key="1">
    <source>
        <dbReference type="SAM" id="MobiDB-lite"/>
    </source>
</evidence>
<feature type="compositionally biased region" description="Pro residues" evidence="1">
    <location>
        <begin position="40"/>
        <end position="52"/>
    </location>
</feature>
<sequence length="414" mass="46254">MPSPQPRTLDVPLTHPFSSSYSSSSDPPSSPGPLIYARSSPPPLPPSSAPPPLQTPAVLSPVFIDTIARNFSLEQNQSQMLHAFFGSLGVGLSLPDLATRVFMLAAQFSDAAERRRIQSRADQERVDSAAIFRDLKIRLEETFCFTRQQKAHIRGVVQDVIYEGHRTKFLTLHTDVWPAVEHRKVEFGLENIFGIPGREKSLGQFIKKQCSSVRNAWRTDLIASIDPKKFIPLSEFVFTSANKYRIGGGLGELQQIYTIHAVLLRRFVFDNPSLKKATAAEDEELESDVDHDEAEERRVRKKPKLGRIARGANFWGGVDNWFKKQISERGSSLTGPKWKSYVDQLLKDDEAKFKSVVPGSLVVEERIPLANVGEPQPLTPPTQEFAPETPGVSFQTTARMLEMLQTGGSYPLTR</sequence>
<dbReference type="AlphaFoldDB" id="A0AAW0C7D6"/>
<name>A0AAW0C7D6_9AGAR</name>
<reference evidence="2 3" key="1">
    <citation type="journal article" date="2024" name="J Genomics">
        <title>Draft genome sequencing and assembly of Favolaschia claudopus CIRM-BRFM 2984 isolated from oak limbs.</title>
        <authorList>
            <person name="Navarro D."/>
            <person name="Drula E."/>
            <person name="Chaduli D."/>
            <person name="Cazenave R."/>
            <person name="Ahrendt S."/>
            <person name="Wang J."/>
            <person name="Lipzen A."/>
            <person name="Daum C."/>
            <person name="Barry K."/>
            <person name="Grigoriev I.V."/>
            <person name="Favel A."/>
            <person name="Rosso M.N."/>
            <person name="Martin F."/>
        </authorList>
    </citation>
    <scope>NUCLEOTIDE SEQUENCE [LARGE SCALE GENOMIC DNA]</scope>
    <source>
        <strain evidence="2 3">CIRM-BRFM 2984</strain>
    </source>
</reference>
<comment type="caution">
    <text evidence="2">The sequence shown here is derived from an EMBL/GenBank/DDBJ whole genome shotgun (WGS) entry which is preliminary data.</text>
</comment>
<evidence type="ECO:0000313" key="3">
    <source>
        <dbReference type="Proteomes" id="UP001362999"/>
    </source>
</evidence>
<feature type="compositionally biased region" description="Low complexity" evidence="1">
    <location>
        <begin position="16"/>
        <end position="27"/>
    </location>
</feature>
<dbReference type="EMBL" id="JAWWNJ010000019">
    <property type="protein sequence ID" value="KAK7035696.1"/>
    <property type="molecule type" value="Genomic_DNA"/>
</dbReference>
<protein>
    <submittedName>
        <fullName evidence="2">Uncharacterized protein</fullName>
    </submittedName>
</protein>
<keyword evidence="3" id="KW-1185">Reference proteome</keyword>
<dbReference type="Proteomes" id="UP001362999">
    <property type="component" value="Unassembled WGS sequence"/>
</dbReference>
<gene>
    <name evidence="2" type="ORF">R3P38DRAFT_2517793</name>
</gene>
<evidence type="ECO:0000313" key="2">
    <source>
        <dbReference type="EMBL" id="KAK7035696.1"/>
    </source>
</evidence>
<organism evidence="2 3">
    <name type="scientific">Favolaschia claudopus</name>
    <dbReference type="NCBI Taxonomy" id="2862362"/>
    <lineage>
        <taxon>Eukaryota</taxon>
        <taxon>Fungi</taxon>
        <taxon>Dikarya</taxon>
        <taxon>Basidiomycota</taxon>
        <taxon>Agaricomycotina</taxon>
        <taxon>Agaricomycetes</taxon>
        <taxon>Agaricomycetidae</taxon>
        <taxon>Agaricales</taxon>
        <taxon>Marasmiineae</taxon>
        <taxon>Mycenaceae</taxon>
        <taxon>Favolaschia</taxon>
    </lineage>
</organism>
<accession>A0AAW0C7D6</accession>
<proteinExistence type="predicted"/>